<organism evidence="8 9">
    <name type="scientific">Heliobacterium mobile</name>
    <name type="common">Heliobacillus mobilis</name>
    <dbReference type="NCBI Taxonomy" id="28064"/>
    <lineage>
        <taxon>Bacteria</taxon>
        <taxon>Bacillati</taxon>
        <taxon>Bacillota</taxon>
        <taxon>Clostridia</taxon>
        <taxon>Eubacteriales</taxon>
        <taxon>Heliobacteriaceae</taxon>
        <taxon>Heliobacterium</taxon>
    </lineage>
</organism>
<reference evidence="8 9" key="1">
    <citation type="submission" date="2019-11" db="EMBL/GenBank/DDBJ databases">
        <title>Whole-genome sequence of a the green, strictly anaerobic photosynthetic bacterium Heliobacillus mobilis DSM 6151.</title>
        <authorList>
            <person name="Kyndt J.A."/>
            <person name="Meyer T.E."/>
        </authorList>
    </citation>
    <scope>NUCLEOTIDE SEQUENCE [LARGE SCALE GENOMIC DNA]</scope>
    <source>
        <strain evidence="8 9">DSM 6151</strain>
    </source>
</reference>
<dbReference type="PANTHER" id="PTHR43156:SF2">
    <property type="entry name" value="STAGE II SPORULATION PROTEIN E"/>
    <property type="match status" value="1"/>
</dbReference>
<dbReference type="PROSITE" id="PS51746">
    <property type="entry name" value="PPM_2"/>
    <property type="match status" value="1"/>
</dbReference>
<dbReference type="GO" id="GO:0000160">
    <property type="term" value="P:phosphorelay signal transduction system"/>
    <property type="evidence" value="ECO:0007669"/>
    <property type="project" value="InterPro"/>
</dbReference>
<dbReference type="Gene3D" id="3.60.40.10">
    <property type="entry name" value="PPM-type phosphatase domain"/>
    <property type="match status" value="1"/>
</dbReference>
<dbReference type="Gene3D" id="3.40.50.2300">
    <property type="match status" value="1"/>
</dbReference>
<evidence type="ECO:0000313" key="9">
    <source>
        <dbReference type="Proteomes" id="UP000430670"/>
    </source>
</evidence>
<evidence type="ECO:0000256" key="5">
    <source>
        <dbReference type="SAM" id="Coils"/>
    </source>
</evidence>
<evidence type="ECO:0000256" key="1">
    <source>
        <dbReference type="ARBA" id="ARBA00018672"/>
    </source>
</evidence>
<dbReference type="CDD" id="cd17538">
    <property type="entry name" value="REC_D1_PleD-like"/>
    <property type="match status" value="1"/>
</dbReference>
<keyword evidence="5" id="KW-0175">Coiled coil</keyword>
<protein>
    <recommendedName>
        <fullName evidence="1">Stage 0 sporulation protein A homolog</fullName>
    </recommendedName>
</protein>
<dbReference type="InterPro" id="IPR036457">
    <property type="entry name" value="PPM-type-like_dom_sf"/>
</dbReference>
<keyword evidence="9" id="KW-1185">Reference proteome</keyword>
<dbReference type="InterPro" id="IPR052016">
    <property type="entry name" value="Bact_Sigma-Reg"/>
</dbReference>
<feature type="modified residue" description="4-aspartylphosphate" evidence="4">
    <location>
        <position position="72"/>
    </location>
</feature>
<feature type="domain" description="PPM-type phosphatase" evidence="7">
    <location>
        <begin position="186"/>
        <end position="404"/>
    </location>
</feature>
<comment type="caution">
    <text evidence="8">The sequence shown here is derived from an EMBL/GenBank/DDBJ whole genome shotgun (WGS) entry which is preliminary data.</text>
</comment>
<dbReference type="PROSITE" id="PS50110">
    <property type="entry name" value="RESPONSE_REGULATORY"/>
    <property type="match status" value="1"/>
</dbReference>
<dbReference type="FunFam" id="3.40.50.2300:FF:000444">
    <property type="entry name" value="Sensory transduction histidine kinase"/>
    <property type="match status" value="1"/>
</dbReference>
<dbReference type="OrthoDB" id="9763484at2"/>
<dbReference type="GO" id="GO:0016791">
    <property type="term" value="F:phosphatase activity"/>
    <property type="evidence" value="ECO:0007669"/>
    <property type="project" value="TreeGrafter"/>
</dbReference>
<keyword evidence="2" id="KW-0378">Hydrolase</keyword>
<dbReference type="Pfam" id="PF00072">
    <property type="entry name" value="Response_reg"/>
    <property type="match status" value="1"/>
</dbReference>
<feature type="domain" description="Response regulatory" evidence="6">
    <location>
        <begin position="23"/>
        <end position="139"/>
    </location>
</feature>
<dbReference type="PANTHER" id="PTHR43156">
    <property type="entry name" value="STAGE II SPORULATION PROTEIN E-RELATED"/>
    <property type="match status" value="1"/>
</dbReference>
<dbReference type="Pfam" id="PF07228">
    <property type="entry name" value="SpoIIE"/>
    <property type="match status" value="1"/>
</dbReference>
<evidence type="ECO:0000256" key="2">
    <source>
        <dbReference type="ARBA" id="ARBA00022801"/>
    </source>
</evidence>
<keyword evidence="4" id="KW-0597">Phosphoprotein</keyword>
<dbReference type="SUPFAM" id="SSF52172">
    <property type="entry name" value="CheY-like"/>
    <property type="match status" value="1"/>
</dbReference>
<evidence type="ECO:0000259" key="7">
    <source>
        <dbReference type="PROSITE" id="PS51746"/>
    </source>
</evidence>
<dbReference type="SMART" id="SM00331">
    <property type="entry name" value="PP2C_SIG"/>
    <property type="match status" value="1"/>
</dbReference>
<evidence type="ECO:0000256" key="4">
    <source>
        <dbReference type="PROSITE-ProRule" id="PRU00169"/>
    </source>
</evidence>
<dbReference type="SMART" id="SM00448">
    <property type="entry name" value="REC"/>
    <property type="match status" value="1"/>
</dbReference>
<dbReference type="Proteomes" id="UP000430670">
    <property type="component" value="Unassembled WGS sequence"/>
</dbReference>
<comment type="function">
    <text evidence="3">May play the central regulatory role in sporulation. It may be an element of the effector pathway responsible for the activation of sporulation genes in response to nutritional stress. Spo0A may act in concert with spo0H (a sigma factor) to control the expression of some genes that are critical to the sporulation process.</text>
</comment>
<dbReference type="SUPFAM" id="SSF81606">
    <property type="entry name" value="PP2C-like"/>
    <property type="match status" value="1"/>
</dbReference>
<name>A0A6I3SMP1_HELMO</name>
<dbReference type="InterPro" id="IPR001932">
    <property type="entry name" value="PPM-type_phosphatase-like_dom"/>
</dbReference>
<sequence>MQEESPLGEGIVVFEESWESGAQILVVDDVVTNVELMRLQLTRAGYQVVTAFNGEQALETIKKTLPDLILLDVMMPGMNGFEVCAKLKEDPHTQLIPVVLVTALHEVEDRIKGIEAGADDFISKPFNRVELLTRVKSLLRIRKLYRQLEKSYQEIEAKNAILTEELRMARHVQQHLLPAEFPNMNKLAFEVTYRPTIEIGGDFYDFIPVSDDEIGIFLSDVSGHGVSAAMLTMVISTMMRSITQEAHEPGVVLDQLNRQFGKMVEGELTGTFVTAFSVVINQSTGRIQYANAGHPSPLLLRGDVDIVEKLDTEGFPLGLFDTAQYESREIDIKPGDKLVLYTDGIYDVVDEQKELFGLSRFVALVEELRHLPAKEMAKEILARISVFAQNAPQPDDICLMVIEHLR</sequence>
<proteinExistence type="predicted"/>
<evidence type="ECO:0000313" key="8">
    <source>
        <dbReference type="EMBL" id="MTV50268.1"/>
    </source>
</evidence>
<dbReference type="InterPro" id="IPR011006">
    <property type="entry name" value="CheY-like_superfamily"/>
</dbReference>
<evidence type="ECO:0000256" key="3">
    <source>
        <dbReference type="ARBA" id="ARBA00024867"/>
    </source>
</evidence>
<accession>A0A6I3SMP1</accession>
<evidence type="ECO:0000259" key="6">
    <source>
        <dbReference type="PROSITE" id="PS50110"/>
    </source>
</evidence>
<dbReference type="EMBL" id="WNKU01000021">
    <property type="protein sequence ID" value="MTV50268.1"/>
    <property type="molecule type" value="Genomic_DNA"/>
</dbReference>
<feature type="coiled-coil region" evidence="5">
    <location>
        <begin position="138"/>
        <end position="172"/>
    </location>
</feature>
<gene>
    <name evidence="8" type="ORF">GJ688_14925</name>
</gene>
<dbReference type="AlphaFoldDB" id="A0A6I3SMP1"/>
<dbReference type="InterPro" id="IPR001789">
    <property type="entry name" value="Sig_transdc_resp-reg_receiver"/>
</dbReference>